<dbReference type="AlphaFoldDB" id="A0A067Q2J8"/>
<dbReference type="PANTHER" id="PTHR47643">
    <property type="entry name" value="TPR DOMAIN PROTEIN (AFU_ORTHOLOGUE AFUA_5G12710)"/>
    <property type="match status" value="1"/>
</dbReference>
<dbReference type="InterPro" id="IPR019734">
    <property type="entry name" value="TPR_rpt"/>
</dbReference>
<feature type="domain" description="SET" evidence="2">
    <location>
        <begin position="402"/>
        <end position="612"/>
    </location>
</feature>
<dbReference type="EMBL" id="KL197713">
    <property type="protein sequence ID" value="KDQ61204.1"/>
    <property type="molecule type" value="Genomic_DNA"/>
</dbReference>
<dbReference type="HOGENOM" id="CLU_009043_0_0_1"/>
<organism evidence="3 4">
    <name type="scientific">Jaapia argillacea MUCL 33604</name>
    <dbReference type="NCBI Taxonomy" id="933084"/>
    <lineage>
        <taxon>Eukaryota</taxon>
        <taxon>Fungi</taxon>
        <taxon>Dikarya</taxon>
        <taxon>Basidiomycota</taxon>
        <taxon>Agaricomycotina</taxon>
        <taxon>Agaricomycetes</taxon>
        <taxon>Agaricomycetidae</taxon>
        <taxon>Jaapiales</taxon>
        <taxon>Jaapiaceae</taxon>
        <taxon>Jaapia</taxon>
    </lineage>
</organism>
<dbReference type="PANTHER" id="PTHR47643:SF2">
    <property type="entry name" value="TPR DOMAIN PROTEIN (AFU_ORTHOLOGUE AFUA_5G12710)"/>
    <property type="match status" value="1"/>
</dbReference>
<dbReference type="SMART" id="SM00028">
    <property type="entry name" value="TPR"/>
    <property type="match status" value="3"/>
</dbReference>
<dbReference type="InterPro" id="IPR011990">
    <property type="entry name" value="TPR-like_helical_dom_sf"/>
</dbReference>
<feature type="repeat" description="TPR" evidence="1">
    <location>
        <begin position="254"/>
        <end position="287"/>
    </location>
</feature>
<dbReference type="SUPFAM" id="SSF82199">
    <property type="entry name" value="SET domain"/>
    <property type="match status" value="1"/>
</dbReference>
<dbReference type="Gene3D" id="1.25.40.10">
    <property type="entry name" value="Tetratricopeptide repeat domain"/>
    <property type="match status" value="1"/>
</dbReference>
<dbReference type="Proteomes" id="UP000027265">
    <property type="component" value="Unassembled WGS sequence"/>
</dbReference>
<dbReference type="STRING" id="933084.A0A067Q2J8"/>
<keyword evidence="4" id="KW-1185">Reference proteome</keyword>
<name>A0A067Q2J8_9AGAM</name>
<keyword evidence="1" id="KW-0802">TPR repeat</keyword>
<gene>
    <name evidence="3" type="ORF">JAAARDRAFT_173795</name>
</gene>
<dbReference type="InterPro" id="IPR046341">
    <property type="entry name" value="SET_dom_sf"/>
</dbReference>
<proteinExistence type="predicted"/>
<dbReference type="CDD" id="cd20071">
    <property type="entry name" value="SET_SMYD"/>
    <property type="match status" value="1"/>
</dbReference>
<dbReference type="Gene3D" id="2.170.270.10">
    <property type="entry name" value="SET domain"/>
    <property type="match status" value="1"/>
</dbReference>
<dbReference type="PROSITE" id="PS50280">
    <property type="entry name" value="SET"/>
    <property type="match status" value="1"/>
</dbReference>
<evidence type="ECO:0000259" key="2">
    <source>
        <dbReference type="PROSITE" id="PS50280"/>
    </source>
</evidence>
<evidence type="ECO:0000256" key="1">
    <source>
        <dbReference type="PROSITE-ProRule" id="PRU00339"/>
    </source>
</evidence>
<dbReference type="InterPro" id="IPR053209">
    <property type="entry name" value="Gramillin-biosynth_MTr"/>
</dbReference>
<dbReference type="Pfam" id="PF00856">
    <property type="entry name" value="SET"/>
    <property type="match status" value="1"/>
</dbReference>
<accession>A0A067Q2J8</accession>
<reference evidence="4" key="1">
    <citation type="journal article" date="2014" name="Proc. Natl. Acad. Sci. U.S.A.">
        <title>Extensive sampling of basidiomycete genomes demonstrates inadequacy of the white-rot/brown-rot paradigm for wood decay fungi.</title>
        <authorList>
            <person name="Riley R."/>
            <person name="Salamov A.A."/>
            <person name="Brown D.W."/>
            <person name="Nagy L.G."/>
            <person name="Floudas D."/>
            <person name="Held B.W."/>
            <person name="Levasseur A."/>
            <person name="Lombard V."/>
            <person name="Morin E."/>
            <person name="Otillar R."/>
            <person name="Lindquist E.A."/>
            <person name="Sun H."/>
            <person name="LaButti K.M."/>
            <person name="Schmutz J."/>
            <person name="Jabbour D."/>
            <person name="Luo H."/>
            <person name="Baker S.E."/>
            <person name="Pisabarro A.G."/>
            <person name="Walton J.D."/>
            <person name="Blanchette R.A."/>
            <person name="Henrissat B."/>
            <person name="Martin F."/>
            <person name="Cullen D."/>
            <person name="Hibbett D.S."/>
            <person name="Grigoriev I.V."/>
        </authorList>
    </citation>
    <scope>NUCLEOTIDE SEQUENCE [LARGE SCALE GENOMIC DNA]</scope>
    <source>
        <strain evidence="4">MUCL 33604</strain>
    </source>
</reference>
<dbReference type="SUPFAM" id="SSF48452">
    <property type="entry name" value="TPR-like"/>
    <property type="match status" value="1"/>
</dbReference>
<sequence length="832" mass="93292">MASFGEEHLLSMMASLGMSPEDFFAAMSQKQQPAPQILRGPPQISMGLPPDEVRRRSEELERWMAHQRQLPPAKPDRVGRQMLVQSQYASHDSFKEKAGNGEVQIRMTIGGFEGHSSKNPLKDLSPIPLEEMLVRKVHVGRYLLCRTIAPCVRTVGIQAIVEDQAGTTQILAIYNYPTCEGSTPDYVDELIPIGCPMIIREPYFRPATQGPHPIIRVDSPSDIVFLEPSSPYLRGVEWRSGYHPPSSPSMQRSPEGWKSLGNTYFQSGKWFLAARAYSRGLIMDPMVFLLYLNRAEAYLRLGYYSAAMADAEHVLSVPNVPQVSRDKATFRLGRALYFMKDYLGAEERFKAWLSTHPDEADGLGWIARSQSRYRESQKGEYDWVELFEQHKKTDLDVAEYTGPVEVKALSSYGGGRGVVASREVKVGELLRVTTWLQVVAKPFAAAFPDSTGRKELFVSLNMRTKFMETHSQTVLVSRVIEKIYGNPELYPQVRGLYAGPNAEIPPSSYPPENSPALGLLSPDSVGVDIDADLIQAICTYNSFSPNLEMPIQKSDGITKRKDSDTPSALYLFPSLFNHACVSNAGWHCIGDVMVIRAMTNIEAGEEITLPYCWSVSLSKRQERLKKHLPRGCNCSFCQQERSDGAANLAERETLVESLRHDTVARMSLARCRTLAVEVAAAYPASHDSRSQRRIKPLLAEAHAAMGRKLFLAARDGQNLERNLMASVDEFMKALEASGITVNVPQRKTKKNRKEVKSYLPIGTDRVPMDYDSRIMEMFMTAACFVVLGEGERAIPWLRAGSRREPFTLSRCFFIDTSPQSVMRCWVGERRSS</sequence>
<evidence type="ECO:0000313" key="3">
    <source>
        <dbReference type="EMBL" id="KDQ61204.1"/>
    </source>
</evidence>
<dbReference type="InterPro" id="IPR001214">
    <property type="entry name" value="SET_dom"/>
</dbReference>
<dbReference type="PROSITE" id="PS50005">
    <property type="entry name" value="TPR"/>
    <property type="match status" value="1"/>
</dbReference>
<dbReference type="InParanoid" id="A0A067Q2J8"/>
<dbReference type="OrthoDB" id="5945798at2759"/>
<protein>
    <recommendedName>
        <fullName evidence="2">SET domain-containing protein</fullName>
    </recommendedName>
</protein>
<evidence type="ECO:0000313" key="4">
    <source>
        <dbReference type="Proteomes" id="UP000027265"/>
    </source>
</evidence>